<sequence length="535" mass="58835">MQTVRNNSPPTLTWAGPWRERQSCTDAAPCSERIAARLPIEEALAWPTKWKREDQLAIVLVVASGARHGTQLRATFHTRTYDIPCPLATVTRERGRHYPSTLGSALMHLPPELWSLVLEDIGPADLCAIHLLSWNFHDIAHPLLFRKVRIHLGPNTKDLAFLARLDALKSRDTRLCVRNLAIDCSLRPCLARAANHDGAQVGSVSRASDNELVVALLKTLPTFKSLRRLELVFGYDSAVHVGKLGLEKIHAGLEELVIDGGVIVPAMETTKSVSLLRVDRLVLHASRQRSRDSLTSHLCLMELVDPSRLRTVTLHFRGCLVLGSRLAALEFPAVTSLSVSCFRLSATQVLILACVFPNVEGLKLDVATWAADVGDSGERLFPRLRKLIAPEDCLPFLLSGAAALAPSCVARLTVNSDCMSWATLAKLDLSSLRALWCSITVAELSNCVHICEWLPALTVVELSISVDVIATEHLKRLASALARMVRQAKQLQRLVVTLKSAEDAMILFLAMYLLKRCIAEHDLGSSACLLDLRCA</sequence>
<feature type="coiled-coil region" evidence="1">
    <location>
        <begin position="474"/>
        <end position="501"/>
    </location>
</feature>
<evidence type="ECO:0000313" key="3">
    <source>
        <dbReference type="Proteomes" id="UP001295794"/>
    </source>
</evidence>
<dbReference type="SUPFAM" id="SSF81383">
    <property type="entry name" value="F-box domain"/>
    <property type="match status" value="1"/>
</dbReference>
<organism evidence="2 3">
    <name type="scientific">Mycena citricolor</name>
    <dbReference type="NCBI Taxonomy" id="2018698"/>
    <lineage>
        <taxon>Eukaryota</taxon>
        <taxon>Fungi</taxon>
        <taxon>Dikarya</taxon>
        <taxon>Basidiomycota</taxon>
        <taxon>Agaricomycotina</taxon>
        <taxon>Agaricomycetes</taxon>
        <taxon>Agaricomycetidae</taxon>
        <taxon>Agaricales</taxon>
        <taxon>Marasmiineae</taxon>
        <taxon>Mycenaceae</taxon>
        <taxon>Mycena</taxon>
    </lineage>
</organism>
<evidence type="ECO:0008006" key="4">
    <source>
        <dbReference type="Google" id="ProtNLM"/>
    </source>
</evidence>
<dbReference type="Proteomes" id="UP001295794">
    <property type="component" value="Unassembled WGS sequence"/>
</dbReference>
<evidence type="ECO:0000313" key="2">
    <source>
        <dbReference type="EMBL" id="CAK5276863.1"/>
    </source>
</evidence>
<name>A0AAD2Q502_9AGAR</name>
<gene>
    <name evidence="2" type="ORF">MYCIT1_LOCUS25475</name>
</gene>
<evidence type="ECO:0000256" key="1">
    <source>
        <dbReference type="SAM" id="Coils"/>
    </source>
</evidence>
<accession>A0AAD2Q502</accession>
<protein>
    <recommendedName>
        <fullName evidence="4">F-box domain-containing protein</fullName>
    </recommendedName>
</protein>
<reference evidence="2" key="1">
    <citation type="submission" date="2023-11" db="EMBL/GenBank/DDBJ databases">
        <authorList>
            <person name="De Vega J J."/>
            <person name="De Vega J J."/>
        </authorList>
    </citation>
    <scope>NUCLEOTIDE SEQUENCE</scope>
</reference>
<proteinExistence type="predicted"/>
<keyword evidence="3" id="KW-1185">Reference proteome</keyword>
<keyword evidence="1" id="KW-0175">Coiled coil</keyword>
<dbReference type="InterPro" id="IPR036047">
    <property type="entry name" value="F-box-like_dom_sf"/>
</dbReference>
<dbReference type="AlphaFoldDB" id="A0AAD2Q502"/>
<dbReference type="EMBL" id="CAVNYO010000414">
    <property type="protein sequence ID" value="CAK5276863.1"/>
    <property type="molecule type" value="Genomic_DNA"/>
</dbReference>
<comment type="caution">
    <text evidence="2">The sequence shown here is derived from an EMBL/GenBank/DDBJ whole genome shotgun (WGS) entry which is preliminary data.</text>
</comment>